<dbReference type="EMBL" id="BSNS01000004">
    <property type="protein sequence ID" value="GLQ53603.1"/>
    <property type="molecule type" value="Genomic_DNA"/>
</dbReference>
<feature type="region of interest" description="Disordered" evidence="4">
    <location>
        <begin position="362"/>
        <end position="412"/>
    </location>
</feature>
<protein>
    <recommendedName>
        <fullName evidence="7">ATP-dependent Clp protease proteolytic subunit</fullName>
    </recommendedName>
</protein>
<comment type="caution">
    <text evidence="5">The sequence shown here is derived from an EMBL/GenBank/DDBJ whole genome shotgun (WGS) entry which is preliminary data.</text>
</comment>
<dbReference type="InterPro" id="IPR023562">
    <property type="entry name" value="ClpP/TepA"/>
</dbReference>
<evidence type="ECO:0008006" key="7">
    <source>
        <dbReference type="Google" id="ProtNLM"/>
    </source>
</evidence>
<dbReference type="InterPro" id="IPR029045">
    <property type="entry name" value="ClpP/crotonase-like_dom_sf"/>
</dbReference>
<feature type="compositionally biased region" description="Polar residues" evidence="4">
    <location>
        <begin position="375"/>
        <end position="384"/>
    </location>
</feature>
<reference evidence="6" key="1">
    <citation type="journal article" date="2019" name="Int. J. Syst. Evol. Microbiol.">
        <title>The Global Catalogue of Microorganisms (GCM) 10K type strain sequencing project: providing services to taxonomists for standard genome sequencing and annotation.</title>
        <authorList>
            <consortium name="The Broad Institute Genomics Platform"/>
            <consortium name="The Broad Institute Genome Sequencing Center for Infectious Disease"/>
            <person name="Wu L."/>
            <person name="Ma J."/>
        </authorList>
    </citation>
    <scope>NUCLEOTIDE SEQUENCE [LARGE SCALE GENOMIC DNA]</scope>
    <source>
        <strain evidence="6">NBRC 112416</strain>
    </source>
</reference>
<feature type="compositionally biased region" description="Basic and acidic residues" evidence="4">
    <location>
        <begin position="385"/>
        <end position="397"/>
    </location>
</feature>
<organism evidence="5 6">
    <name type="scientific">Devosia nitrariae</name>
    <dbReference type="NCBI Taxonomy" id="2071872"/>
    <lineage>
        <taxon>Bacteria</taxon>
        <taxon>Pseudomonadati</taxon>
        <taxon>Pseudomonadota</taxon>
        <taxon>Alphaproteobacteria</taxon>
        <taxon>Hyphomicrobiales</taxon>
        <taxon>Devosiaceae</taxon>
        <taxon>Devosia</taxon>
    </lineage>
</organism>
<dbReference type="SUPFAM" id="SSF52096">
    <property type="entry name" value="ClpP/crotonase"/>
    <property type="match status" value="1"/>
</dbReference>
<name>A0ABQ5W1K0_9HYPH</name>
<dbReference type="CDD" id="cd07016">
    <property type="entry name" value="S14_ClpP_1"/>
    <property type="match status" value="1"/>
</dbReference>
<keyword evidence="3" id="KW-0720">Serine protease</keyword>
<proteinExistence type="predicted"/>
<evidence type="ECO:0000256" key="1">
    <source>
        <dbReference type="ARBA" id="ARBA00022670"/>
    </source>
</evidence>
<dbReference type="PANTHER" id="PTHR10381:SF70">
    <property type="entry name" value="ATP-DEPENDENT CLP PROTEASE PROTEOLYTIC SUBUNIT"/>
    <property type="match status" value="1"/>
</dbReference>
<dbReference type="Gene3D" id="3.90.226.10">
    <property type="entry name" value="2-enoyl-CoA Hydratase, Chain A, domain 1"/>
    <property type="match status" value="1"/>
</dbReference>
<dbReference type="PANTHER" id="PTHR10381">
    <property type="entry name" value="ATP-DEPENDENT CLP PROTEASE PROTEOLYTIC SUBUNIT"/>
    <property type="match status" value="1"/>
</dbReference>
<evidence type="ECO:0000256" key="4">
    <source>
        <dbReference type="SAM" id="MobiDB-lite"/>
    </source>
</evidence>
<evidence type="ECO:0000313" key="5">
    <source>
        <dbReference type="EMBL" id="GLQ53603.1"/>
    </source>
</evidence>
<dbReference type="Proteomes" id="UP001156691">
    <property type="component" value="Unassembled WGS sequence"/>
</dbReference>
<evidence type="ECO:0000256" key="3">
    <source>
        <dbReference type="ARBA" id="ARBA00022825"/>
    </source>
</evidence>
<accession>A0ABQ5W1K0</accession>
<dbReference type="NCBIfam" id="NF045542">
    <property type="entry name" value="Clp_rel_HeadMat"/>
    <property type="match status" value="1"/>
</dbReference>
<keyword evidence="1" id="KW-0645">Protease</keyword>
<keyword evidence="2" id="KW-0378">Hydrolase</keyword>
<sequence>MMEYRMNPAESRITESAACGRQVPSMADVVMKAPVQPKMYTPTFRMAGETEAVIEIDGYIGGGFDFWTWEEDGKSARTFGKEVKQAGTVKTIRLPLNSPGGVVTEATQIYNILQGAKSRGIEVIIEVGATCMSAATLIACAGSKVITAANSIWMFHNPSTRAEGEAKDMRAAADALDTHKSAGITIYRARQSKLSDKDISALLDATTWYTGEEARDAGWADEVLGEPLPDVTMALDLTNLPLDTASDAVKQRLSILMTAAPEVEEPGNDIEPEQTAAPTIESLSEQLSAMTETVNALAALVETLVPDAPEEPEQVKAPEEPIVQVDRNSPVVKAIAKRAKAAGRDAEFEDEVAAGATITQLQQSFLGQPRKPAPTISTVSTTHTPKPEGGSEPRQLKPTDYYAARRAKLEGK</sequence>
<evidence type="ECO:0000313" key="6">
    <source>
        <dbReference type="Proteomes" id="UP001156691"/>
    </source>
</evidence>
<evidence type="ECO:0000256" key="2">
    <source>
        <dbReference type="ARBA" id="ARBA00022801"/>
    </source>
</evidence>
<dbReference type="Pfam" id="PF00574">
    <property type="entry name" value="CLP_protease"/>
    <property type="match status" value="1"/>
</dbReference>
<keyword evidence="6" id="KW-1185">Reference proteome</keyword>
<gene>
    <name evidence="5" type="ORF">GCM10010862_08620</name>
</gene>